<dbReference type="OrthoDB" id="4559413at2"/>
<organism evidence="1 2">
    <name type="scientific">Nocardia mexicana</name>
    <dbReference type="NCBI Taxonomy" id="279262"/>
    <lineage>
        <taxon>Bacteria</taxon>
        <taxon>Bacillati</taxon>
        <taxon>Actinomycetota</taxon>
        <taxon>Actinomycetes</taxon>
        <taxon>Mycobacteriales</taxon>
        <taxon>Nocardiaceae</taxon>
        <taxon>Nocardia</taxon>
    </lineage>
</organism>
<dbReference type="AlphaFoldDB" id="A0A370H3X8"/>
<evidence type="ECO:0000313" key="1">
    <source>
        <dbReference type="EMBL" id="RDI50896.1"/>
    </source>
</evidence>
<proteinExistence type="predicted"/>
<sequence length="112" mass="12412">MNAAPDAIGYLRKDISGIHQRWDEIQMRSLAQRLGYNLRKTITFDTHTVHPVYRLGIVATRLEVDAVFVPSAAHFDGRIPADLVAIADVITVSPEATYARWGNGELPELNGV</sequence>
<dbReference type="Proteomes" id="UP000255355">
    <property type="component" value="Unassembled WGS sequence"/>
</dbReference>
<name>A0A370H3X8_9NOCA</name>
<dbReference type="RefSeq" id="WP_068020271.1">
    <property type="nucleotide sequence ID" value="NZ_QQAZ01000005.1"/>
</dbReference>
<accession>A0A370H3X8</accession>
<protein>
    <submittedName>
        <fullName evidence="1">Uncharacterized protein</fullName>
    </submittedName>
</protein>
<gene>
    <name evidence="1" type="ORF">DFR68_105373</name>
</gene>
<comment type="caution">
    <text evidence="1">The sequence shown here is derived from an EMBL/GenBank/DDBJ whole genome shotgun (WGS) entry which is preliminary data.</text>
</comment>
<keyword evidence="2" id="KW-1185">Reference proteome</keyword>
<dbReference type="EMBL" id="QQAZ01000005">
    <property type="protein sequence ID" value="RDI50896.1"/>
    <property type="molecule type" value="Genomic_DNA"/>
</dbReference>
<evidence type="ECO:0000313" key="2">
    <source>
        <dbReference type="Proteomes" id="UP000255355"/>
    </source>
</evidence>
<reference evidence="1 2" key="1">
    <citation type="submission" date="2018-07" db="EMBL/GenBank/DDBJ databases">
        <title>Genomic Encyclopedia of Type Strains, Phase IV (KMG-IV): sequencing the most valuable type-strain genomes for metagenomic binning, comparative biology and taxonomic classification.</title>
        <authorList>
            <person name="Goeker M."/>
        </authorList>
    </citation>
    <scope>NUCLEOTIDE SEQUENCE [LARGE SCALE GENOMIC DNA]</scope>
    <source>
        <strain evidence="1 2">DSM 44952</strain>
    </source>
</reference>